<proteinExistence type="predicted"/>
<evidence type="ECO:0000313" key="3">
    <source>
        <dbReference type="WBParaSite" id="L893_g32055.t1"/>
    </source>
</evidence>
<organism evidence="2 3">
    <name type="scientific">Steinernema glaseri</name>
    <dbReference type="NCBI Taxonomy" id="37863"/>
    <lineage>
        <taxon>Eukaryota</taxon>
        <taxon>Metazoa</taxon>
        <taxon>Ecdysozoa</taxon>
        <taxon>Nematoda</taxon>
        <taxon>Chromadorea</taxon>
        <taxon>Rhabditida</taxon>
        <taxon>Tylenchina</taxon>
        <taxon>Panagrolaimomorpha</taxon>
        <taxon>Strongyloidoidea</taxon>
        <taxon>Steinernematidae</taxon>
        <taxon>Steinernema</taxon>
    </lineage>
</organism>
<name>A0A1I8A1Z5_9BILA</name>
<feature type="region of interest" description="Disordered" evidence="1">
    <location>
        <begin position="95"/>
        <end position="128"/>
    </location>
</feature>
<dbReference type="WBParaSite" id="L893_g32055.t1">
    <property type="protein sequence ID" value="L893_g32055.t1"/>
    <property type="gene ID" value="L893_g32055"/>
</dbReference>
<accession>A0A1I8A1Z5</accession>
<sequence length="128" mass="14108">MASIYVMTRGINWTTSSKNTTGKDLLLLGPSQNLFPQNPNGTCSIAQVRVLTAFDMLFSACHTGRRCHRWYAPKHTALILAKYCKMVCGRSANEVGIMSQPKDGKPSPRRLLHPSPSTSPMSDRLVTS</sequence>
<dbReference type="Proteomes" id="UP000095287">
    <property type="component" value="Unplaced"/>
</dbReference>
<evidence type="ECO:0000256" key="1">
    <source>
        <dbReference type="SAM" id="MobiDB-lite"/>
    </source>
</evidence>
<dbReference type="AlphaFoldDB" id="A0A1I8A1Z5"/>
<evidence type="ECO:0000313" key="2">
    <source>
        <dbReference type="Proteomes" id="UP000095287"/>
    </source>
</evidence>
<keyword evidence="2" id="KW-1185">Reference proteome</keyword>
<protein>
    <submittedName>
        <fullName evidence="3">Uncharacterized protein</fullName>
    </submittedName>
</protein>
<reference evidence="3" key="1">
    <citation type="submission" date="2016-11" db="UniProtKB">
        <authorList>
            <consortium name="WormBaseParasite"/>
        </authorList>
    </citation>
    <scope>IDENTIFICATION</scope>
</reference>